<evidence type="ECO:0000256" key="2">
    <source>
        <dbReference type="ARBA" id="ARBA00005992"/>
    </source>
</evidence>
<dbReference type="PANTHER" id="PTHR30582:SF2">
    <property type="entry name" value="L,D-TRANSPEPTIDASE YCIB-RELATED"/>
    <property type="match status" value="1"/>
</dbReference>
<proteinExistence type="inferred from homology"/>
<dbReference type="HOGENOM" id="CLU_1282392_0_0_10"/>
<dbReference type="AlphaFoldDB" id="D0MFI4"/>
<dbReference type="Gene3D" id="2.40.440.10">
    <property type="entry name" value="L,D-transpeptidase catalytic domain-like"/>
    <property type="match status" value="1"/>
</dbReference>
<keyword evidence="4 7" id="KW-0133">Cell shape</keyword>
<dbReference type="Pfam" id="PF03734">
    <property type="entry name" value="YkuD"/>
    <property type="match status" value="1"/>
</dbReference>
<name>D0MFI4_RHOM4</name>
<dbReference type="STRING" id="518766.Rmar_0611"/>
<dbReference type="InterPro" id="IPR038063">
    <property type="entry name" value="Transpep_catalytic_dom"/>
</dbReference>
<keyword evidence="3" id="KW-0808">Transferase</keyword>
<dbReference type="GO" id="GO:0071555">
    <property type="term" value="P:cell wall organization"/>
    <property type="evidence" value="ECO:0007669"/>
    <property type="project" value="UniProtKB-UniRule"/>
</dbReference>
<organism evidence="9 10">
    <name type="scientific">Rhodothermus marinus (strain ATCC 43812 / DSM 4252 / R-10)</name>
    <name type="common">Rhodothermus obamensis</name>
    <dbReference type="NCBI Taxonomy" id="518766"/>
    <lineage>
        <taxon>Bacteria</taxon>
        <taxon>Pseudomonadati</taxon>
        <taxon>Rhodothermota</taxon>
        <taxon>Rhodothermia</taxon>
        <taxon>Rhodothermales</taxon>
        <taxon>Rhodothermaceae</taxon>
        <taxon>Rhodothermus</taxon>
    </lineage>
</organism>
<dbReference type="eggNOG" id="COG1376">
    <property type="taxonomic scope" value="Bacteria"/>
</dbReference>
<dbReference type="UniPathway" id="UPA00219"/>
<dbReference type="PROSITE" id="PS52029">
    <property type="entry name" value="LD_TPASE"/>
    <property type="match status" value="1"/>
</dbReference>
<dbReference type="CDD" id="cd16913">
    <property type="entry name" value="YkuD_like"/>
    <property type="match status" value="1"/>
</dbReference>
<keyword evidence="5 7" id="KW-0573">Peptidoglycan synthesis</keyword>
<reference evidence="9 10" key="1">
    <citation type="journal article" date="2009" name="Stand. Genomic Sci.">
        <title>Complete genome sequence of Rhodothermus marinus type strain (R-10).</title>
        <authorList>
            <person name="Nolan M."/>
            <person name="Tindall B.J."/>
            <person name="Pomrenke H."/>
            <person name="Lapidus A."/>
            <person name="Copeland A."/>
            <person name="Glavina Del Rio T."/>
            <person name="Lucas S."/>
            <person name="Chen F."/>
            <person name="Tice H."/>
            <person name="Cheng J.F."/>
            <person name="Saunders E."/>
            <person name="Han C."/>
            <person name="Bruce D."/>
            <person name="Goodwin L."/>
            <person name="Chain P."/>
            <person name="Pitluck S."/>
            <person name="Ovchinikova G."/>
            <person name="Pati A."/>
            <person name="Ivanova N."/>
            <person name="Mavromatis K."/>
            <person name="Chen A."/>
            <person name="Palaniappan K."/>
            <person name="Land M."/>
            <person name="Hauser L."/>
            <person name="Chang Y.J."/>
            <person name="Jeffries C.D."/>
            <person name="Brettin T."/>
            <person name="Goker M."/>
            <person name="Bristow J."/>
            <person name="Eisen J.A."/>
            <person name="Markowitz V."/>
            <person name="Hugenholtz P."/>
            <person name="Kyrpides N.C."/>
            <person name="Klenk H.P."/>
            <person name="Detter J.C."/>
        </authorList>
    </citation>
    <scope>NUCLEOTIDE SEQUENCE [LARGE SCALE GENOMIC DNA]</scope>
    <source>
        <strain evidence="10">ATCC 43812 / DSM 4252 / R-10</strain>
    </source>
</reference>
<dbReference type="GO" id="GO:0018104">
    <property type="term" value="P:peptidoglycan-protein cross-linking"/>
    <property type="evidence" value="ECO:0007669"/>
    <property type="project" value="TreeGrafter"/>
</dbReference>
<dbReference type="KEGG" id="rmr:Rmar_0611"/>
<dbReference type="SUPFAM" id="SSF141523">
    <property type="entry name" value="L,D-transpeptidase catalytic domain-like"/>
    <property type="match status" value="1"/>
</dbReference>
<evidence type="ECO:0000313" key="9">
    <source>
        <dbReference type="EMBL" id="ACY47511.1"/>
    </source>
</evidence>
<dbReference type="EMBL" id="CP001807">
    <property type="protein sequence ID" value="ACY47511.1"/>
    <property type="molecule type" value="Genomic_DNA"/>
</dbReference>
<dbReference type="GO" id="GO:0005576">
    <property type="term" value="C:extracellular region"/>
    <property type="evidence" value="ECO:0007669"/>
    <property type="project" value="TreeGrafter"/>
</dbReference>
<sequence length="215" mass="23765">MNIARMARWGGWMASLLLSLGCVGIAPVLRGALLSLETAPVYAEAASIDEATLRRSIARLERRLAARRPAGAYLVVSTTENHFWLYVGGRLIREGRCSTGSYVYLKGSGGRSWLFQTPRGQFFVQSKIVNPVWHKPDWAFVEEGKPIPPPGSPERYEYGVLGRYALAIGNGYLIHGTLYQRLLGLPVTHGCVRLGDADLEVVYRTLPLGAPVYIY</sequence>
<dbReference type="InterPro" id="IPR050979">
    <property type="entry name" value="LD-transpeptidase"/>
</dbReference>
<comment type="similarity">
    <text evidence="2">Belongs to the YkuD family.</text>
</comment>
<evidence type="ECO:0000256" key="4">
    <source>
        <dbReference type="ARBA" id="ARBA00022960"/>
    </source>
</evidence>
<dbReference type="PROSITE" id="PS51257">
    <property type="entry name" value="PROKAR_LIPOPROTEIN"/>
    <property type="match status" value="1"/>
</dbReference>
<accession>D0MFI4</accession>
<dbReference type="PANTHER" id="PTHR30582">
    <property type="entry name" value="L,D-TRANSPEPTIDASE"/>
    <property type="match status" value="1"/>
</dbReference>
<protein>
    <submittedName>
        <fullName evidence="9">ErfK/YbiS/YcfS/YnhG family protein</fullName>
    </submittedName>
</protein>
<evidence type="ECO:0000256" key="6">
    <source>
        <dbReference type="ARBA" id="ARBA00023316"/>
    </source>
</evidence>
<evidence type="ECO:0000256" key="3">
    <source>
        <dbReference type="ARBA" id="ARBA00022679"/>
    </source>
</evidence>
<evidence type="ECO:0000256" key="5">
    <source>
        <dbReference type="ARBA" id="ARBA00022984"/>
    </source>
</evidence>
<keyword evidence="6 7" id="KW-0961">Cell wall biogenesis/degradation</keyword>
<evidence type="ECO:0000256" key="7">
    <source>
        <dbReference type="PROSITE-ProRule" id="PRU01373"/>
    </source>
</evidence>
<dbReference type="Proteomes" id="UP000002221">
    <property type="component" value="Chromosome"/>
</dbReference>
<gene>
    <name evidence="9" type="ordered locus">Rmar_0611</name>
</gene>
<dbReference type="GO" id="GO:0016740">
    <property type="term" value="F:transferase activity"/>
    <property type="evidence" value="ECO:0007669"/>
    <property type="project" value="UniProtKB-KW"/>
</dbReference>
<feature type="active site" description="Proton donor/acceptor" evidence="7">
    <location>
        <position position="175"/>
    </location>
</feature>
<comment type="pathway">
    <text evidence="1 7">Cell wall biogenesis; peptidoglycan biosynthesis.</text>
</comment>
<feature type="active site" description="Nucleophile" evidence="7">
    <location>
        <position position="191"/>
    </location>
</feature>
<evidence type="ECO:0000313" key="10">
    <source>
        <dbReference type="Proteomes" id="UP000002221"/>
    </source>
</evidence>
<dbReference type="InterPro" id="IPR005490">
    <property type="entry name" value="LD_TPept_cat_dom"/>
</dbReference>
<keyword evidence="10" id="KW-1185">Reference proteome</keyword>
<evidence type="ECO:0000259" key="8">
    <source>
        <dbReference type="PROSITE" id="PS52029"/>
    </source>
</evidence>
<evidence type="ECO:0000256" key="1">
    <source>
        <dbReference type="ARBA" id="ARBA00004752"/>
    </source>
</evidence>
<dbReference type="GO" id="GO:0071972">
    <property type="term" value="F:peptidoglycan L,D-transpeptidase activity"/>
    <property type="evidence" value="ECO:0007669"/>
    <property type="project" value="TreeGrafter"/>
</dbReference>
<feature type="domain" description="L,D-TPase catalytic" evidence="8">
    <location>
        <begin position="72"/>
        <end position="215"/>
    </location>
</feature>
<dbReference type="GO" id="GO:0008360">
    <property type="term" value="P:regulation of cell shape"/>
    <property type="evidence" value="ECO:0007669"/>
    <property type="project" value="UniProtKB-UniRule"/>
</dbReference>